<organism evidence="1">
    <name type="scientific">Aphanomyces astaci</name>
    <name type="common">Crayfish plague agent</name>
    <dbReference type="NCBI Taxonomy" id="112090"/>
    <lineage>
        <taxon>Eukaryota</taxon>
        <taxon>Sar</taxon>
        <taxon>Stramenopiles</taxon>
        <taxon>Oomycota</taxon>
        <taxon>Saprolegniomycetes</taxon>
        <taxon>Saprolegniales</taxon>
        <taxon>Verrucalvaceae</taxon>
        <taxon>Aphanomyces</taxon>
    </lineage>
</organism>
<gene>
    <name evidence="1" type="ORF">H257_16506</name>
</gene>
<evidence type="ECO:0000313" key="1">
    <source>
        <dbReference type="EMBL" id="ETV67267.1"/>
    </source>
</evidence>
<dbReference type="RefSeq" id="XP_009843255.1">
    <property type="nucleotide sequence ID" value="XM_009844953.1"/>
</dbReference>
<reference evidence="1" key="1">
    <citation type="submission" date="2013-12" db="EMBL/GenBank/DDBJ databases">
        <title>The Genome Sequence of Aphanomyces astaci APO3.</title>
        <authorList>
            <consortium name="The Broad Institute Genomics Platform"/>
            <person name="Russ C."/>
            <person name="Tyler B."/>
            <person name="van West P."/>
            <person name="Dieguez-Uribeondo J."/>
            <person name="Young S.K."/>
            <person name="Zeng Q."/>
            <person name="Gargeya S."/>
            <person name="Fitzgerald M."/>
            <person name="Abouelleil A."/>
            <person name="Alvarado L."/>
            <person name="Chapman S.B."/>
            <person name="Gainer-Dewar J."/>
            <person name="Goldberg J."/>
            <person name="Griggs A."/>
            <person name="Gujja S."/>
            <person name="Hansen M."/>
            <person name="Howarth C."/>
            <person name="Imamovic A."/>
            <person name="Ireland A."/>
            <person name="Larimer J."/>
            <person name="McCowan C."/>
            <person name="Murphy C."/>
            <person name="Pearson M."/>
            <person name="Poon T.W."/>
            <person name="Priest M."/>
            <person name="Roberts A."/>
            <person name="Saif S."/>
            <person name="Shea T."/>
            <person name="Sykes S."/>
            <person name="Wortman J."/>
            <person name="Nusbaum C."/>
            <person name="Birren B."/>
        </authorList>
    </citation>
    <scope>NUCLEOTIDE SEQUENCE [LARGE SCALE GENOMIC DNA]</scope>
    <source>
        <strain evidence="1">APO3</strain>
    </source>
</reference>
<sequence>MLPDALLTNQWRCDLRVVLGVASPPSGSERPSMVVAMAKSLAWDYLMVKQTFLSDLSNEHLCVFTNPMVLMRTPAKRYSLRVVGSLRKYYLGITFTQYCWVYFTRSFEVAHTAKRQTLCQYAGGINSSIYMSAIQATIFDALYKSESSRAWVFQALYDHQWGSVANDVAVWQAHGLTSFDSFGHNDACQVQKPFKVKLQPNSILFAFLARPPRRSCTATIQFTQGQFRAFLHPAMNAIEIEAAVVAFDPSRRSLYTVAILEGEATWITFVLHDLFVPFISTNEMSLLHVDHVGGADSIRSSSLDAMCQSGNVQIGSPGQLGTLLTIQCTLCRYFVVGYIWLLRLTSSSPLADAPSLLLPATAVAQMPSLLWMIYHPLRHERGSYTFASTIFQQPTKGDDAPLENESTVRRRRRLRLRANFQTITYGHRLTYVANWYNNNLQMTTALSLQLTSRAFGDLSLPYNSSEPPMLMAPLYVSSIRINTLTNVVQSLRRMDGCALPWNHSPYCYVDFNRRWEMAATSARQEYLGAPVVSGFDSMPSAWDTYDVVAGNTLCGVGKGNLQTGRCFRSFRLKGRVAQRGAFAPTACGVDHARSIPYQSHDSYRLFTRSYTPRYASKSSSAAWEVAIMWTFVLPATHRVSIHRVCEVAALDFRSCAMPKPCTYIGQFSRFVGLIAAAVAMTMLCYPFERL</sequence>
<proteinExistence type="predicted"/>
<accession>W4FIC1</accession>
<protein>
    <submittedName>
        <fullName evidence="1">Uncharacterized protein</fullName>
    </submittedName>
</protein>
<dbReference type="AlphaFoldDB" id="W4FIC1"/>
<dbReference type="GeneID" id="20818502"/>
<dbReference type="EMBL" id="KI913200">
    <property type="protein sequence ID" value="ETV67267.1"/>
    <property type="molecule type" value="Genomic_DNA"/>
</dbReference>
<dbReference type="VEuPathDB" id="FungiDB:H257_16506"/>
<name>W4FIC1_APHAT</name>